<evidence type="ECO:0000256" key="3">
    <source>
        <dbReference type="ARBA" id="ARBA00022777"/>
    </source>
</evidence>
<dbReference type="PANTHER" id="PTHR37419">
    <property type="entry name" value="SERINE/THREONINE-PROTEIN KINASE TOXIN HIPA"/>
    <property type="match status" value="1"/>
</dbReference>
<keyword evidence="2" id="KW-0808">Transferase</keyword>
<name>A0A075M817_ACIPI</name>
<evidence type="ECO:0000259" key="4">
    <source>
        <dbReference type="Pfam" id="PF07804"/>
    </source>
</evidence>
<dbReference type="GO" id="GO:0005829">
    <property type="term" value="C:cytosol"/>
    <property type="evidence" value="ECO:0007669"/>
    <property type="project" value="TreeGrafter"/>
</dbReference>
<organism evidence="6">
    <name type="scientific">Acinetobacter pittii</name>
    <name type="common">Acinetobacter genomosp. 3</name>
    <dbReference type="NCBI Taxonomy" id="48296"/>
    <lineage>
        <taxon>Bacteria</taxon>
        <taxon>Pseudomonadati</taxon>
        <taxon>Pseudomonadota</taxon>
        <taxon>Gammaproteobacteria</taxon>
        <taxon>Moraxellales</taxon>
        <taxon>Moraxellaceae</taxon>
        <taxon>Acinetobacter</taxon>
        <taxon>Acinetobacter calcoaceticus/baumannii complex</taxon>
    </lineage>
</organism>
<evidence type="ECO:0000256" key="2">
    <source>
        <dbReference type="ARBA" id="ARBA00022679"/>
    </source>
</evidence>
<proteinExistence type="inferred from homology"/>
<dbReference type="Pfam" id="PF07804">
    <property type="entry name" value="HipA_C"/>
    <property type="match status" value="1"/>
</dbReference>
<dbReference type="AlphaFoldDB" id="A0A075M817"/>
<dbReference type="InterPro" id="IPR012893">
    <property type="entry name" value="HipA-like_C"/>
</dbReference>
<dbReference type="EMBL" id="KJ616405">
    <property type="protein sequence ID" value="AIF77198.1"/>
    <property type="molecule type" value="Genomic_DNA"/>
</dbReference>
<comment type="similarity">
    <text evidence="1">Belongs to the HipA Ser/Thr kinase family.</text>
</comment>
<keyword evidence="3 6" id="KW-0418">Kinase</keyword>
<dbReference type="PANTHER" id="PTHR37419:SF8">
    <property type="entry name" value="TOXIN YJJJ"/>
    <property type="match status" value="1"/>
</dbReference>
<keyword evidence="6" id="KW-0723">Serine/threonine-protein kinase</keyword>
<evidence type="ECO:0000256" key="1">
    <source>
        <dbReference type="ARBA" id="ARBA00010164"/>
    </source>
</evidence>
<evidence type="ECO:0000313" key="6">
    <source>
        <dbReference type="EMBL" id="AIF77198.1"/>
    </source>
</evidence>
<dbReference type="GO" id="GO:0004674">
    <property type="term" value="F:protein serine/threonine kinase activity"/>
    <property type="evidence" value="ECO:0007669"/>
    <property type="project" value="UniProtKB-KW"/>
</dbReference>
<dbReference type="Pfam" id="PF13657">
    <property type="entry name" value="Couple_hipA"/>
    <property type="match status" value="1"/>
</dbReference>
<protein>
    <submittedName>
        <fullName evidence="6">Serine/threonine protein kinase HipA</fullName>
    </submittedName>
</protein>
<geneLocation type="plasmid" evidence="6">
    <name>pMS32-1</name>
</geneLocation>
<feature type="domain" description="HipA-like C-terminal" evidence="4">
    <location>
        <begin position="160"/>
        <end position="376"/>
    </location>
</feature>
<keyword evidence="6" id="KW-0614">Plasmid</keyword>
<sequence>MLNSLNVYYNGWGESWLWGTLISSTATTGRPTIAFEYSPEAIQRGVQLSSYLLPLKGLPLRQGFPTYQMGLPGPVYDALPDGWGMLLMDRYFRKIGLHPARIGPLERLTYISTHATGALSFEPCVADMQTSENIPLPQSKKSSKEKVANFLQHLLVMGGSPQGARSKALVYRDPVNFEFSTQASDQNEAWLIKFPAQQEHPEVCAIEAVYAECLRLCAIETPDTHFFNLPNGLMAFAAKRFDRQNGMRIPMQSLAAYTGADYKVPGSLDYRNFLRATLMCTQDVRERLHTFKRAVFNVLFNNRDDHTKHFSFLMAKNGQWKLAPAYDVTFCEGLGGYDQMDIVEEALNISRNDIHKLGTSEANLTTLEVDEIILAMREIALQFSQIAQRLYPHQIRESTLEMIQSRIQQNIDFLTET</sequence>
<reference evidence="6" key="1">
    <citation type="submission" date="2014-03" db="EMBL/GenBank/DDBJ databases">
        <authorList>
            <person name="Huang T.-W."/>
            <person name="Lai J.-F."/>
            <person name="Liao T.-L."/>
            <person name="Lin A.-C."/>
            <person name="Chen Y.-T."/>
            <person name="Tsai S.-F."/>
            <person name="Lauderdale T.-L."/>
        </authorList>
    </citation>
    <scope>NUCLEOTIDE SEQUENCE</scope>
    <source>
        <strain evidence="6">MS32</strain>
        <plasmid evidence="6">pMS32-1</plasmid>
    </source>
</reference>
<evidence type="ECO:0000259" key="5">
    <source>
        <dbReference type="Pfam" id="PF13657"/>
    </source>
</evidence>
<dbReference type="InterPro" id="IPR052028">
    <property type="entry name" value="HipA_Ser/Thr_kinase"/>
</dbReference>
<dbReference type="InterPro" id="IPR017508">
    <property type="entry name" value="HipA_N1"/>
</dbReference>
<accession>A0A075M817</accession>
<feature type="domain" description="HipA N-terminal subdomain 1" evidence="5">
    <location>
        <begin position="16"/>
        <end position="121"/>
    </location>
</feature>